<evidence type="ECO:0000313" key="11">
    <source>
        <dbReference type="WBParaSite" id="MBELARI_LOCUS2440"/>
    </source>
</evidence>
<dbReference type="CDD" id="cd15900">
    <property type="entry name" value="EFh_MICU"/>
    <property type="match status" value="1"/>
</dbReference>
<evidence type="ECO:0000256" key="7">
    <source>
        <dbReference type="ARBA" id="ARBA00023128"/>
    </source>
</evidence>
<dbReference type="Proteomes" id="UP000887575">
    <property type="component" value="Unassembled WGS sequence"/>
</dbReference>
<feature type="domain" description="EF-hand" evidence="9">
    <location>
        <begin position="109"/>
        <end position="144"/>
    </location>
</feature>
<accession>A0AAF3FNI4</accession>
<dbReference type="SUPFAM" id="SSF47473">
    <property type="entry name" value="EF-hand"/>
    <property type="match status" value="2"/>
</dbReference>
<dbReference type="GO" id="GO:1990246">
    <property type="term" value="C:uniplex complex"/>
    <property type="evidence" value="ECO:0007669"/>
    <property type="project" value="TreeGrafter"/>
</dbReference>
<proteinExistence type="predicted"/>
<dbReference type="GO" id="GO:0036444">
    <property type="term" value="P:calcium import into the mitochondrion"/>
    <property type="evidence" value="ECO:0007669"/>
    <property type="project" value="UniProtKB-ARBA"/>
</dbReference>
<dbReference type="AlphaFoldDB" id="A0AAF3FNI4"/>
<dbReference type="PANTHER" id="PTHR12294:SF13">
    <property type="entry name" value="MITOCHONDRIAL CALCIUM UPTAKE 3, ISOFORM D"/>
    <property type="match status" value="1"/>
</dbReference>
<evidence type="ECO:0000256" key="4">
    <source>
        <dbReference type="ARBA" id="ARBA00022792"/>
    </source>
</evidence>
<keyword evidence="6" id="KW-0809">Transit peptide</keyword>
<dbReference type="Gene3D" id="1.10.238.10">
    <property type="entry name" value="EF-hand"/>
    <property type="match status" value="2"/>
</dbReference>
<dbReference type="GO" id="GO:0051560">
    <property type="term" value="P:mitochondrial calcium ion homeostasis"/>
    <property type="evidence" value="ECO:0007669"/>
    <property type="project" value="TreeGrafter"/>
</dbReference>
<comment type="subcellular location">
    <subcellularLocation>
        <location evidence="1">Mitochondrion inner membrane</location>
    </subcellularLocation>
    <subcellularLocation>
        <location evidence="2">Mitochondrion intermembrane space</location>
    </subcellularLocation>
</comment>
<dbReference type="SMART" id="SM00054">
    <property type="entry name" value="EFh"/>
    <property type="match status" value="2"/>
</dbReference>
<reference evidence="11 12" key="1">
    <citation type="submission" date="2024-02" db="UniProtKB">
        <authorList>
            <consortium name="WormBaseParasite"/>
        </authorList>
    </citation>
    <scope>IDENTIFICATION</scope>
</reference>
<evidence type="ECO:0000256" key="1">
    <source>
        <dbReference type="ARBA" id="ARBA00004273"/>
    </source>
</evidence>
<evidence type="ECO:0000259" key="9">
    <source>
        <dbReference type="PROSITE" id="PS50222"/>
    </source>
</evidence>
<evidence type="ECO:0000256" key="6">
    <source>
        <dbReference type="ARBA" id="ARBA00022946"/>
    </source>
</evidence>
<evidence type="ECO:0000313" key="10">
    <source>
        <dbReference type="Proteomes" id="UP000887575"/>
    </source>
</evidence>
<keyword evidence="4" id="KW-0999">Mitochondrion inner membrane</keyword>
<dbReference type="GO" id="GO:0005509">
    <property type="term" value="F:calcium ion binding"/>
    <property type="evidence" value="ECO:0007669"/>
    <property type="project" value="InterPro"/>
</dbReference>
<evidence type="ECO:0000313" key="12">
    <source>
        <dbReference type="WBParaSite" id="MBELARI_LOCUS7241"/>
    </source>
</evidence>
<keyword evidence="3" id="KW-0677">Repeat</keyword>
<evidence type="ECO:0000256" key="8">
    <source>
        <dbReference type="ARBA" id="ARBA00023136"/>
    </source>
</evidence>
<dbReference type="PROSITE" id="PS50222">
    <property type="entry name" value="EF_HAND_2"/>
    <property type="match status" value="2"/>
</dbReference>
<name>A0AAF3FNI4_9BILA</name>
<keyword evidence="5" id="KW-0106">Calcium</keyword>
<dbReference type="InterPro" id="IPR011992">
    <property type="entry name" value="EF-hand-dom_pair"/>
</dbReference>
<dbReference type="WBParaSite" id="MBELARI_LOCUS2440">
    <property type="protein sequence ID" value="MBELARI_LOCUS2440"/>
    <property type="gene ID" value="MBELARI_LOCUS2440"/>
</dbReference>
<dbReference type="PANTHER" id="PTHR12294">
    <property type="entry name" value="EF HAND DOMAIN FAMILY A1,A2-RELATED"/>
    <property type="match status" value="1"/>
</dbReference>
<sequence>MLLMEDDNAKHQVHTDHKLTKRELRFLQFASIEYDDVIYMSPMDFIDSLTLDHPRERVYRRVLKGNDLQGMLKKTPPFRKGNKDLFRKLDQGGIISYAEYIFLLTLLTKSRSSFKIAFMMFDEDDSGFVDRDEFLLIRSLTSSLRSTRSHSLSRDDSCQLDPSDFNFVVNRLSTKLFAGTDAYTIVFQKTDTEVKKQDTTLLLHLFGLSGRDMLSFDQFQTFCANLQEELMEIEFHEFSRGKEAISPLDFARLILRYTIVHENDYSKYINRVQHRLTHEDKGITMEHWRKFSYFLNNLEDFATAVRLYTNANMPVTAKEFERAVRSTTGLQLDEEVIDMLYKIFDANIDGFLTYGEFLSVMNDRLHRGLRGRVDKHWGWKQMKSCVAAEVGRK</sequence>
<organism evidence="10 12">
    <name type="scientific">Mesorhabditis belari</name>
    <dbReference type="NCBI Taxonomy" id="2138241"/>
    <lineage>
        <taxon>Eukaryota</taxon>
        <taxon>Metazoa</taxon>
        <taxon>Ecdysozoa</taxon>
        <taxon>Nematoda</taxon>
        <taxon>Chromadorea</taxon>
        <taxon>Rhabditida</taxon>
        <taxon>Rhabditina</taxon>
        <taxon>Rhabditomorpha</taxon>
        <taxon>Rhabditoidea</taxon>
        <taxon>Rhabditidae</taxon>
        <taxon>Mesorhabditinae</taxon>
        <taxon>Mesorhabditis</taxon>
    </lineage>
</organism>
<evidence type="ECO:0000256" key="5">
    <source>
        <dbReference type="ARBA" id="ARBA00022837"/>
    </source>
</evidence>
<keyword evidence="10" id="KW-1185">Reference proteome</keyword>
<dbReference type="GO" id="GO:0005758">
    <property type="term" value="C:mitochondrial intermembrane space"/>
    <property type="evidence" value="ECO:0007669"/>
    <property type="project" value="UniProtKB-SubCell"/>
</dbReference>
<dbReference type="InterPro" id="IPR018247">
    <property type="entry name" value="EF_Hand_1_Ca_BS"/>
</dbReference>
<feature type="domain" description="EF-hand" evidence="9">
    <location>
        <begin position="332"/>
        <end position="367"/>
    </location>
</feature>
<protein>
    <recommendedName>
        <fullName evidence="9">EF-hand domain-containing protein</fullName>
    </recommendedName>
</protein>
<evidence type="ECO:0000256" key="3">
    <source>
        <dbReference type="ARBA" id="ARBA00022737"/>
    </source>
</evidence>
<keyword evidence="7" id="KW-0496">Mitochondrion</keyword>
<dbReference type="WBParaSite" id="MBELARI_LOCUS7241">
    <property type="protein sequence ID" value="MBELARI_LOCUS7241"/>
    <property type="gene ID" value="MBELARI_LOCUS7241"/>
</dbReference>
<evidence type="ECO:0000256" key="2">
    <source>
        <dbReference type="ARBA" id="ARBA00004569"/>
    </source>
</evidence>
<dbReference type="PROSITE" id="PS00018">
    <property type="entry name" value="EF_HAND_1"/>
    <property type="match status" value="1"/>
</dbReference>
<keyword evidence="8" id="KW-0472">Membrane</keyword>
<dbReference type="InterPro" id="IPR002048">
    <property type="entry name" value="EF_hand_dom"/>
</dbReference>
<dbReference type="InterPro" id="IPR039800">
    <property type="entry name" value="MICU1/2/3"/>
</dbReference>